<name>A0AA41XDI2_9BACI</name>
<reference evidence="2" key="1">
    <citation type="submission" date="2022-07" db="EMBL/GenBank/DDBJ databases">
        <authorList>
            <person name="Li W.-J."/>
            <person name="Deng Q.-Q."/>
        </authorList>
    </citation>
    <scope>NUCLEOTIDE SEQUENCE</scope>
    <source>
        <strain evidence="2">SYSU M60031</strain>
    </source>
</reference>
<proteinExistence type="predicted"/>
<dbReference type="RefSeq" id="WP_254760028.1">
    <property type="nucleotide sequence ID" value="NZ_JANCLT010000009.1"/>
</dbReference>
<feature type="transmembrane region" description="Helical" evidence="1">
    <location>
        <begin position="38"/>
        <end position="59"/>
    </location>
</feature>
<keyword evidence="1" id="KW-1133">Transmembrane helix</keyword>
<dbReference type="EMBL" id="JANCLT010000009">
    <property type="protein sequence ID" value="MCP8970111.1"/>
    <property type="molecule type" value="Genomic_DNA"/>
</dbReference>
<organism evidence="2 3">
    <name type="scientific">Ectobacillus ponti</name>
    <dbReference type="NCBI Taxonomy" id="2961894"/>
    <lineage>
        <taxon>Bacteria</taxon>
        <taxon>Bacillati</taxon>
        <taxon>Bacillota</taxon>
        <taxon>Bacilli</taxon>
        <taxon>Bacillales</taxon>
        <taxon>Bacillaceae</taxon>
        <taxon>Ectobacillus</taxon>
    </lineage>
</organism>
<keyword evidence="1" id="KW-0472">Membrane</keyword>
<feature type="transmembrane region" description="Helical" evidence="1">
    <location>
        <begin position="71"/>
        <end position="92"/>
    </location>
</feature>
<dbReference type="Proteomes" id="UP001156102">
    <property type="component" value="Unassembled WGS sequence"/>
</dbReference>
<gene>
    <name evidence="2" type="ORF">NK662_16435</name>
</gene>
<sequence length="130" mass="14425">MKSYFFAILAGVIVWAFATLFFVWFGGRVLISPDGDGYVLRMILLLAGTGLLLAVAAYLYQLLDRTPHASLRFGFIGTIVGLLLDTWSLSNYASMFPGLDEKQVIAFTAWMSFAYALYLIIPALLNTVKK</sequence>
<dbReference type="Pfam" id="PF17329">
    <property type="entry name" value="DUF5367"/>
    <property type="match status" value="1"/>
</dbReference>
<evidence type="ECO:0000313" key="3">
    <source>
        <dbReference type="Proteomes" id="UP001156102"/>
    </source>
</evidence>
<comment type="caution">
    <text evidence="2">The sequence shown here is derived from an EMBL/GenBank/DDBJ whole genome shotgun (WGS) entry which is preliminary data.</text>
</comment>
<dbReference type="InterPro" id="IPR020509">
    <property type="entry name" value="Uncharacterised_YnzE"/>
</dbReference>
<dbReference type="AlphaFoldDB" id="A0AA41XDI2"/>
<feature type="transmembrane region" description="Helical" evidence="1">
    <location>
        <begin position="104"/>
        <end position="125"/>
    </location>
</feature>
<evidence type="ECO:0000313" key="2">
    <source>
        <dbReference type="EMBL" id="MCP8970111.1"/>
    </source>
</evidence>
<keyword evidence="1" id="KW-0812">Transmembrane</keyword>
<protein>
    <submittedName>
        <fullName evidence="2">DUF5367 family protein</fullName>
    </submittedName>
</protein>
<keyword evidence="3" id="KW-1185">Reference proteome</keyword>
<feature type="transmembrane region" description="Helical" evidence="1">
    <location>
        <begin position="5"/>
        <end position="26"/>
    </location>
</feature>
<evidence type="ECO:0000256" key="1">
    <source>
        <dbReference type="SAM" id="Phobius"/>
    </source>
</evidence>
<accession>A0AA41XDI2</accession>